<dbReference type="AlphaFoldDB" id="A0AAD5RJV7"/>
<dbReference type="EMBL" id="JAKWBI020000341">
    <property type="protein sequence ID" value="KAJ2896295.1"/>
    <property type="molecule type" value="Genomic_DNA"/>
</dbReference>
<dbReference type="Gene3D" id="3.30.760.10">
    <property type="entry name" value="RNA Cap, Translation Initiation Factor Eif4e"/>
    <property type="match status" value="1"/>
</dbReference>
<dbReference type="Pfam" id="PF08939">
    <property type="entry name" value="Bles03"/>
    <property type="match status" value="1"/>
</dbReference>
<protein>
    <recommendedName>
        <fullName evidence="5">DUF1917-domain-containing protein</fullName>
    </recommendedName>
</protein>
<sequence>MNYQATDIDSDFYGNEDDVKGLEAQVASLDTSIWWAATRNPSQGQIERRIERRERPTAPTETFNTPISMKLPPVVRHDESPKSKLKTPSSTTSGQNSYAGVPYAWQLPESVDSFLKRLPPSTTPRTAQTPWIFICNPHWNQPLAQKSSTPANDVHGCENEAPLPLNGTDLAKFVRGGMERLHITAGLLDDLRRSSLPQGKKTKETKSEQDLCSSDILGLANILNVRAGKWMLFPRESDVDQVWHTVATLTVKGELGIAAKVEPKPGPNCPGHVAKKERLVCVYTYDFRDWHDLKRVLNKLRQAGLAGDKQVYYKADAYTYLGISSGNPWGLRASLHGSNEFRVE</sequence>
<dbReference type="InterPro" id="IPR015034">
    <property type="entry name" value="Bles03"/>
</dbReference>
<keyword evidence="4" id="KW-1185">Reference proteome</keyword>
<reference evidence="3" key="1">
    <citation type="submission" date="2022-07" db="EMBL/GenBank/DDBJ databases">
        <title>Draft genome sequence of Zalerion maritima ATCC 34329, a (micro)plastics degrading marine fungus.</title>
        <authorList>
            <person name="Paco A."/>
            <person name="Goncalves M.F.M."/>
            <person name="Rocha-Santos T.A.P."/>
            <person name="Alves A."/>
        </authorList>
    </citation>
    <scope>NUCLEOTIDE SEQUENCE</scope>
    <source>
        <strain evidence="3">ATCC 34329</strain>
    </source>
</reference>
<proteinExistence type="inferred from homology"/>
<evidence type="ECO:0000256" key="1">
    <source>
        <dbReference type="ARBA" id="ARBA00010568"/>
    </source>
</evidence>
<evidence type="ECO:0000313" key="4">
    <source>
        <dbReference type="Proteomes" id="UP001201980"/>
    </source>
</evidence>
<name>A0AAD5RJV7_9PEZI</name>
<evidence type="ECO:0008006" key="5">
    <source>
        <dbReference type="Google" id="ProtNLM"/>
    </source>
</evidence>
<evidence type="ECO:0000256" key="2">
    <source>
        <dbReference type="SAM" id="MobiDB-lite"/>
    </source>
</evidence>
<feature type="region of interest" description="Disordered" evidence="2">
    <location>
        <begin position="45"/>
        <end position="97"/>
    </location>
</feature>
<dbReference type="PANTHER" id="PTHR31977">
    <property type="entry name" value="UPF0696 PROTEIN C11ORF68"/>
    <property type="match status" value="1"/>
</dbReference>
<comment type="caution">
    <text evidence="3">The sequence shown here is derived from an EMBL/GenBank/DDBJ whole genome shotgun (WGS) entry which is preliminary data.</text>
</comment>
<organism evidence="3 4">
    <name type="scientific">Zalerion maritima</name>
    <dbReference type="NCBI Taxonomy" id="339359"/>
    <lineage>
        <taxon>Eukaryota</taxon>
        <taxon>Fungi</taxon>
        <taxon>Dikarya</taxon>
        <taxon>Ascomycota</taxon>
        <taxon>Pezizomycotina</taxon>
        <taxon>Sordariomycetes</taxon>
        <taxon>Lulworthiomycetidae</taxon>
        <taxon>Lulworthiales</taxon>
        <taxon>Lulworthiaceae</taxon>
        <taxon>Zalerion</taxon>
    </lineage>
</organism>
<evidence type="ECO:0000313" key="3">
    <source>
        <dbReference type="EMBL" id="KAJ2896295.1"/>
    </source>
</evidence>
<dbReference type="SUPFAM" id="SSF55418">
    <property type="entry name" value="eIF4e-like"/>
    <property type="match status" value="1"/>
</dbReference>
<dbReference type="PANTHER" id="PTHR31977:SF1">
    <property type="entry name" value="UPF0696 PROTEIN C11ORF68"/>
    <property type="match status" value="1"/>
</dbReference>
<dbReference type="InterPro" id="IPR023398">
    <property type="entry name" value="TIF_eIF4e-like"/>
</dbReference>
<comment type="similarity">
    <text evidence="1">Belongs to the UPF0696 family.</text>
</comment>
<gene>
    <name evidence="3" type="ORF">MKZ38_005697</name>
</gene>
<feature type="compositionally biased region" description="Basic and acidic residues" evidence="2">
    <location>
        <begin position="46"/>
        <end position="56"/>
    </location>
</feature>
<accession>A0AAD5RJV7</accession>
<dbReference type="Proteomes" id="UP001201980">
    <property type="component" value="Unassembled WGS sequence"/>
</dbReference>